<dbReference type="GO" id="GO:0005789">
    <property type="term" value="C:endoplasmic reticulum membrane"/>
    <property type="evidence" value="ECO:0007669"/>
    <property type="project" value="UniProtKB-SubCell"/>
</dbReference>
<evidence type="ECO:0000256" key="7">
    <source>
        <dbReference type="ARBA" id="ARBA00022989"/>
    </source>
</evidence>
<feature type="compositionally biased region" description="Polar residues" evidence="10">
    <location>
        <begin position="352"/>
        <end position="370"/>
    </location>
</feature>
<dbReference type="OMA" id="YDLGICL"/>
<feature type="transmembrane region" description="Helical" evidence="11">
    <location>
        <begin position="200"/>
        <end position="222"/>
    </location>
</feature>
<proteinExistence type="inferred from homology"/>
<sequence>MGRPSREYGRLASGLKAGGFTLPGEFAVFFRKKQQLPLQDDGVYRQQEQRPPRKIDAETTLVHNNFLYTGSPFKPQIGDIRVSFWANASSHISLIGKQTKPFFGSARAIAAAAAAELKEGHPLTIAAEGDYEPQRLIEHRLQDLGFPYSFVWTWRLVLFFSFFLLFVSFDGCGSEEAAAAEPTATTTQTNSKHFPLWTRVIVAALAAAAATFLLLAGACLLLPRLLPASTSPDTTAEGKYYDLGICLQVPGSLRSSTSSISHASSAAEGAAPEYKQGTVIRWTTTPALGPSPQDSLRRGSASAAAVPPTTGNSTTAAGSSEASSLYGAAYKNNGINSQDFGVYVPPPVMQTRAGSLTGVSLQKSSSKGSI</sequence>
<keyword evidence="5 11" id="KW-0812">Transmembrane</keyword>
<feature type="compositionally biased region" description="Low complexity" evidence="10">
    <location>
        <begin position="309"/>
        <end position="318"/>
    </location>
</feature>
<evidence type="ECO:0000256" key="6">
    <source>
        <dbReference type="ARBA" id="ARBA00022824"/>
    </source>
</evidence>
<evidence type="ECO:0000256" key="10">
    <source>
        <dbReference type="SAM" id="MobiDB-lite"/>
    </source>
</evidence>
<evidence type="ECO:0000256" key="8">
    <source>
        <dbReference type="ARBA" id="ARBA00023136"/>
    </source>
</evidence>
<name>U6LX14_EIMMA</name>
<dbReference type="EMBL" id="HG718857">
    <property type="protein sequence ID" value="CDJ56271.1"/>
    <property type="molecule type" value="Genomic_DNA"/>
</dbReference>
<protein>
    <submittedName>
        <fullName evidence="12">Uncharacterized protein</fullName>
    </submittedName>
</protein>
<dbReference type="VEuPathDB" id="ToxoDB:EMWEY_00016180"/>
<evidence type="ECO:0000313" key="13">
    <source>
        <dbReference type="Proteomes" id="UP000030763"/>
    </source>
</evidence>
<reference evidence="12" key="1">
    <citation type="submission" date="2013-10" db="EMBL/GenBank/DDBJ databases">
        <title>Genomic analysis of the causative agents of coccidiosis in chickens.</title>
        <authorList>
            <person name="Reid A.J."/>
            <person name="Blake D."/>
            <person name="Billington K."/>
            <person name="Browne H."/>
            <person name="Dunn M."/>
            <person name="Hung S."/>
            <person name="Kawahara F."/>
            <person name="Miranda-Saavedra D."/>
            <person name="Mourier T."/>
            <person name="Nagra H."/>
            <person name="Otto T.D."/>
            <person name="Rawlings N."/>
            <person name="Sanchez A."/>
            <person name="Sanders M."/>
            <person name="Subramaniam C."/>
            <person name="Tay Y."/>
            <person name="Dear P."/>
            <person name="Doerig C."/>
            <person name="Gruber A."/>
            <person name="Parkinson J."/>
            <person name="Shirley M."/>
            <person name="Wan K.L."/>
            <person name="Berriman M."/>
            <person name="Tomley F."/>
            <person name="Pain A."/>
        </authorList>
    </citation>
    <scope>NUCLEOTIDE SEQUENCE [LARGE SCALE GENOMIC DNA]</scope>
    <source>
        <strain evidence="12">Weybridge</strain>
    </source>
</reference>
<dbReference type="OrthoDB" id="410725at2759"/>
<dbReference type="GO" id="GO:0005637">
    <property type="term" value="C:nuclear inner membrane"/>
    <property type="evidence" value="ECO:0007669"/>
    <property type="project" value="TreeGrafter"/>
</dbReference>
<keyword evidence="13" id="KW-1185">Reference proteome</keyword>
<keyword evidence="7 11" id="KW-1133">Transmembrane helix</keyword>
<dbReference type="GeneID" id="25335604"/>
<dbReference type="Pfam" id="PF07787">
    <property type="entry name" value="TMEM43"/>
    <property type="match status" value="1"/>
</dbReference>
<feature type="transmembrane region" description="Helical" evidence="11">
    <location>
        <begin position="145"/>
        <end position="167"/>
    </location>
</feature>
<reference evidence="12" key="2">
    <citation type="submission" date="2013-10" db="EMBL/GenBank/DDBJ databases">
        <authorList>
            <person name="Aslett M."/>
        </authorList>
    </citation>
    <scope>NUCLEOTIDE SEQUENCE [LARGE SCALE GENOMIC DNA]</scope>
    <source>
        <strain evidence="12">Weybridge</strain>
    </source>
</reference>
<dbReference type="AlphaFoldDB" id="U6LX14"/>
<dbReference type="GO" id="GO:0006629">
    <property type="term" value="P:lipid metabolic process"/>
    <property type="evidence" value="ECO:0007669"/>
    <property type="project" value="TreeGrafter"/>
</dbReference>
<gene>
    <name evidence="12" type="ORF">EMWEY_00016180</name>
</gene>
<evidence type="ECO:0000313" key="12">
    <source>
        <dbReference type="EMBL" id="CDJ56271.1"/>
    </source>
</evidence>
<dbReference type="PANTHER" id="PTHR13416:SF2">
    <property type="entry name" value="TRANSMEMBRANE PROTEIN 43"/>
    <property type="match status" value="1"/>
</dbReference>
<keyword evidence="9" id="KW-0539">Nucleus</keyword>
<keyword evidence="6" id="KW-0256">Endoplasmic reticulum</keyword>
<feature type="region of interest" description="Disordered" evidence="10">
    <location>
        <begin position="284"/>
        <end position="318"/>
    </location>
</feature>
<dbReference type="RefSeq" id="XP_013332921.1">
    <property type="nucleotide sequence ID" value="XM_013477467.1"/>
</dbReference>
<organism evidence="12 13">
    <name type="scientific">Eimeria maxima</name>
    <name type="common">Coccidian parasite</name>
    <dbReference type="NCBI Taxonomy" id="5804"/>
    <lineage>
        <taxon>Eukaryota</taxon>
        <taxon>Sar</taxon>
        <taxon>Alveolata</taxon>
        <taxon>Apicomplexa</taxon>
        <taxon>Conoidasida</taxon>
        <taxon>Coccidia</taxon>
        <taxon>Eucoccidiorida</taxon>
        <taxon>Eimeriorina</taxon>
        <taxon>Eimeriidae</taxon>
        <taxon>Eimeria</taxon>
    </lineage>
</organism>
<dbReference type="InterPro" id="IPR012430">
    <property type="entry name" value="TMEM43_fam"/>
</dbReference>
<evidence type="ECO:0000256" key="4">
    <source>
        <dbReference type="ARBA" id="ARBA00006627"/>
    </source>
</evidence>
<dbReference type="GO" id="GO:0071763">
    <property type="term" value="P:nuclear membrane organization"/>
    <property type="evidence" value="ECO:0007669"/>
    <property type="project" value="TreeGrafter"/>
</dbReference>
<comment type="subcellular location">
    <subcellularLocation>
        <location evidence="1">Endomembrane system</location>
        <topology evidence="1">Multi-pass membrane protein</topology>
    </subcellularLocation>
    <subcellularLocation>
        <location evidence="3">Endoplasmic reticulum membrane</location>
    </subcellularLocation>
    <subcellularLocation>
        <location evidence="2">Nucleus envelope</location>
    </subcellularLocation>
</comment>
<feature type="region of interest" description="Disordered" evidence="10">
    <location>
        <begin position="351"/>
        <end position="370"/>
    </location>
</feature>
<keyword evidence="8 11" id="KW-0472">Membrane</keyword>
<dbReference type="PANTHER" id="PTHR13416">
    <property type="match status" value="1"/>
</dbReference>
<evidence type="ECO:0000256" key="2">
    <source>
        <dbReference type="ARBA" id="ARBA00004259"/>
    </source>
</evidence>
<evidence type="ECO:0000256" key="9">
    <source>
        <dbReference type="ARBA" id="ARBA00023242"/>
    </source>
</evidence>
<dbReference type="Proteomes" id="UP000030763">
    <property type="component" value="Unassembled WGS sequence"/>
</dbReference>
<evidence type="ECO:0000256" key="3">
    <source>
        <dbReference type="ARBA" id="ARBA00004586"/>
    </source>
</evidence>
<evidence type="ECO:0000256" key="11">
    <source>
        <dbReference type="SAM" id="Phobius"/>
    </source>
</evidence>
<accession>U6LX14</accession>
<evidence type="ECO:0000256" key="1">
    <source>
        <dbReference type="ARBA" id="ARBA00004127"/>
    </source>
</evidence>
<evidence type="ECO:0000256" key="5">
    <source>
        <dbReference type="ARBA" id="ARBA00022692"/>
    </source>
</evidence>
<comment type="similarity">
    <text evidence="4">Belongs to the TMEM43 family.</text>
</comment>